<evidence type="ECO:0000313" key="7">
    <source>
        <dbReference type="Proteomes" id="UP000675379"/>
    </source>
</evidence>
<feature type="transmembrane region" description="Helical" evidence="5">
    <location>
        <begin position="32"/>
        <end position="52"/>
    </location>
</feature>
<dbReference type="RefSeq" id="WP_211799517.1">
    <property type="nucleotide sequence ID" value="NZ_JAGSCS010000001.1"/>
</dbReference>
<keyword evidence="7" id="KW-1185">Reference proteome</keyword>
<feature type="transmembrane region" description="Helical" evidence="5">
    <location>
        <begin position="149"/>
        <end position="169"/>
    </location>
</feature>
<dbReference type="GO" id="GO:0016020">
    <property type="term" value="C:membrane"/>
    <property type="evidence" value="ECO:0007669"/>
    <property type="project" value="UniProtKB-SubCell"/>
</dbReference>
<comment type="subcellular location">
    <subcellularLocation>
        <location evidence="1">Membrane</location>
        <topology evidence="1">Multi-pass membrane protein</topology>
    </subcellularLocation>
</comment>
<evidence type="ECO:0000313" key="6">
    <source>
        <dbReference type="EMBL" id="MBR0575008.1"/>
    </source>
</evidence>
<dbReference type="Proteomes" id="UP000675379">
    <property type="component" value="Unassembled WGS sequence"/>
</dbReference>
<organism evidence="6 7">
    <name type="scientific">Proteiniclasticum sediminis</name>
    <dbReference type="NCBI Taxonomy" id="2804028"/>
    <lineage>
        <taxon>Bacteria</taxon>
        <taxon>Bacillati</taxon>
        <taxon>Bacillota</taxon>
        <taxon>Clostridia</taxon>
        <taxon>Eubacteriales</taxon>
        <taxon>Clostridiaceae</taxon>
        <taxon>Proteiniclasticum</taxon>
    </lineage>
</organism>
<dbReference type="AlphaFoldDB" id="A0A941HQ26"/>
<evidence type="ECO:0000256" key="1">
    <source>
        <dbReference type="ARBA" id="ARBA00004141"/>
    </source>
</evidence>
<dbReference type="EMBL" id="JAGSCS010000001">
    <property type="protein sequence ID" value="MBR0575008.1"/>
    <property type="molecule type" value="Genomic_DNA"/>
</dbReference>
<proteinExistence type="predicted"/>
<feature type="transmembrane region" description="Helical" evidence="5">
    <location>
        <begin position="58"/>
        <end position="80"/>
    </location>
</feature>
<name>A0A941HQ26_9CLOT</name>
<evidence type="ECO:0000256" key="4">
    <source>
        <dbReference type="ARBA" id="ARBA00023136"/>
    </source>
</evidence>
<sequence>MKNLTAQPLFGFLLSIVVFELSLLLQRRFRSPLLNPLLLSMAGIIFLLRLTGIPYEDFVLGGSLLTFFIVPATVVLAVPLYRNFELLKKNALPILVGIGAGSLVNILSVFFLSKALKIEEPLMLSLLPKSVTTAIGVELSQTLGGIPQITIAAIVVSGITGVIAGPWIFKVFKVEDPVAKGVAFGTASHALGTTKAMETGEVEGAMSGLSIGIAGLITVLLTPIILQLLQ</sequence>
<protein>
    <submittedName>
        <fullName evidence="6">LrgB family protein</fullName>
    </submittedName>
</protein>
<keyword evidence="4 5" id="KW-0472">Membrane</keyword>
<keyword evidence="3 5" id="KW-1133">Transmembrane helix</keyword>
<evidence type="ECO:0000256" key="2">
    <source>
        <dbReference type="ARBA" id="ARBA00022692"/>
    </source>
</evidence>
<evidence type="ECO:0000256" key="5">
    <source>
        <dbReference type="SAM" id="Phobius"/>
    </source>
</evidence>
<comment type="caution">
    <text evidence="6">The sequence shown here is derived from an EMBL/GenBank/DDBJ whole genome shotgun (WGS) entry which is preliminary data.</text>
</comment>
<keyword evidence="2 5" id="KW-0812">Transmembrane</keyword>
<feature type="transmembrane region" description="Helical" evidence="5">
    <location>
        <begin position="92"/>
        <end position="113"/>
    </location>
</feature>
<accession>A0A941HQ26</accession>
<gene>
    <name evidence="6" type="ORF">KCG48_01510</name>
</gene>
<dbReference type="PANTHER" id="PTHR30249:SF0">
    <property type="entry name" value="PLASTIDAL GLYCOLATE_GLYCERATE TRANSLOCATOR 1, CHLOROPLASTIC"/>
    <property type="match status" value="1"/>
</dbReference>
<dbReference type="PANTHER" id="PTHR30249">
    <property type="entry name" value="PUTATIVE SEROTONIN TRANSPORTER"/>
    <property type="match status" value="1"/>
</dbReference>
<evidence type="ECO:0000256" key="3">
    <source>
        <dbReference type="ARBA" id="ARBA00022989"/>
    </source>
</evidence>
<dbReference type="InterPro" id="IPR007300">
    <property type="entry name" value="CidB/LrgB"/>
</dbReference>
<feature type="transmembrane region" description="Helical" evidence="5">
    <location>
        <begin position="6"/>
        <end position="25"/>
    </location>
</feature>
<feature type="transmembrane region" description="Helical" evidence="5">
    <location>
        <begin position="205"/>
        <end position="229"/>
    </location>
</feature>
<reference evidence="6" key="1">
    <citation type="submission" date="2021-04" db="EMBL/GenBank/DDBJ databases">
        <title>Proteiniclasticum sedimins sp. nov., an obligate anaerobic bacterium isolated from anaerobic sludge.</title>
        <authorList>
            <person name="Liu J."/>
        </authorList>
    </citation>
    <scope>NUCLEOTIDE SEQUENCE</scope>
    <source>
        <strain evidence="6">BAD-10</strain>
    </source>
</reference>
<dbReference type="Pfam" id="PF04172">
    <property type="entry name" value="LrgB"/>
    <property type="match status" value="1"/>
</dbReference>